<evidence type="ECO:0000256" key="7">
    <source>
        <dbReference type="SAM" id="SignalP"/>
    </source>
</evidence>
<keyword evidence="3 4" id="KW-0961">Cell wall biogenesis/degradation</keyword>
<dbReference type="InterPro" id="IPR007730">
    <property type="entry name" value="SPOR-like_dom"/>
</dbReference>
<evidence type="ECO:0000313" key="9">
    <source>
        <dbReference type="EMBL" id="MBD3870326.1"/>
    </source>
</evidence>
<proteinExistence type="inferred from homology"/>
<dbReference type="InterPro" id="IPR036680">
    <property type="entry name" value="SPOR-like_sf"/>
</dbReference>
<dbReference type="AlphaFoldDB" id="A0A8J6Y078"/>
<dbReference type="InterPro" id="IPR036908">
    <property type="entry name" value="RlpA-like_sf"/>
</dbReference>
<dbReference type="SUPFAM" id="SSF110997">
    <property type="entry name" value="Sporulation related repeat"/>
    <property type="match status" value="1"/>
</dbReference>
<reference evidence="9 10" key="1">
    <citation type="submission" date="2020-08" db="EMBL/GenBank/DDBJ databases">
        <title>Acidobacteriota in marine sediments use diverse sulfur dissimilation pathways.</title>
        <authorList>
            <person name="Wasmund K."/>
        </authorList>
    </citation>
    <scope>NUCLEOTIDE SEQUENCE [LARGE SCALE GENOMIC DNA]</scope>
    <source>
        <strain evidence="9">MAG AM3-A</strain>
    </source>
</reference>
<dbReference type="SUPFAM" id="SSF50685">
    <property type="entry name" value="Barwin-like endoglucanases"/>
    <property type="match status" value="1"/>
</dbReference>
<evidence type="ECO:0000256" key="5">
    <source>
        <dbReference type="RuleBase" id="RU003495"/>
    </source>
</evidence>
<feature type="region of interest" description="Disordered" evidence="6">
    <location>
        <begin position="33"/>
        <end position="62"/>
    </location>
</feature>
<keyword evidence="4" id="KW-0449">Lipoprotein</keyword>
<evidence type="ECO:0000256" key="1">
    <source>
        <dbReference type="ARBA" id="ARBA00022729"/>
    </source>
</evidence>
<evidence type="ECO:0000256" key="4">
    <source>
        <dbReference type="HAMAP-Rule" id="MF_02071"/>
    </source>
</evidence>
<dbReference type="GO" id="GO:0071555">
    <property type="term" value="P:cell wall organization"/>
    <property type="evidence" value="ECO:0007669"/>
    <property type="project" value="UniProtKB-KW"/>
</dbReference>
<feature type="domain" description="SPOR" evidence="8">
    <location>
        <begin position="176"/>
        <end position="253"/>
    </location>
</feature>
<evidence type="ECO:0000313" key="10">
    <source>
        <dbReference type="Proteomes" id="UP000598633"/>
    </source>
</evidence>
<dbReference type="EC" id="4.2.2.-" evidence="4"/>
<dbReference type="PROSITE" id="PS51724">
    <property type="entry name" value="SPOR"/>
    <property type="match status" value="1"/>
</dbReference>
<dbReference type="GO" id="GO:0042834">
    <property type="term" value="F:peptidoglycan binding"/>
    <property type="evidence" value="ECO:0007669"/>
    <property type="project" value="InterPro"/>
</dbReference>
<evidence type="ECO:0000256" key="2">
    <source>
        <dbReference type="ARBA" id="ARBA00023239"/>
    </source>
</evidence>
<comment type="caution">
    <text evidence="9">The sequence shown here is derived from an EMBL/GenBank/DDBJ whole genome shotgun (WGS) entry which is preliminary data.</text>
</comment>
<dbReference type="CDD" id="cd22268">
    <property type="entry name" value="DPBB_RlpA-like"/>
    <property type="match status" value="1"/>
</dbReference>
<dbReference type="PANTHER" id="PTHR34183:SF1">
    <property type="entry name" value="ENDOLYTIC PEPTIDOGLYCAN TRANSGLYCOSYLASE RLPA"/>
    <property type="match status" value="1"/>
</dbReference>
<comment type="similarity">
    <text evidence="4 5">Belongs to the RlpA family.</text>
</comment>
<keyword evidence="2 4" id="KW-0456">Lyase</keyword>
<keyword evidence="1 7" id="KW-0732">Signal</keyword>
<dbReference type="InterPro" id="IPR009009">
    <property type="entry name" value="RlpA-like_DPBB"/>
</dbReference>
<keyword evidence="4" id="KW-1003">Cell membrane</keyword>
<gene>
    <name evidence="4" type="primary">rlpA</name>
    <name evidence="9" type="ORF">IFJ97_03070</name>
</gene>
<dbReference type="InterPro" id="IPR034718">
    <property type="entry name" value="RlpA"/>
</dbReference>
<evidence type="ECO:0000259" key="8">
    <source>
        <dbReference type="PROSITE" id="PS51724"/>
    </source>
</evidence>
<dbReference type="GO" id="GO:0005886">
    <property type="term" value="C:plasma membrane"/>
    <property type="evidence" value="ECO:0007669"/>
    <property type="project" value="UniProtKB-SubCell"/>
</dbReference>
<organism evidence="9 10">
    <name type="scientific">Candidatus Sulfomarinibacter kjeldsenii</name>
    <dbReference type="NCBI Taxonomy" id="2885994"/>
    <lineage>
        <taxon>Bacteria</taxon>
        <taxon>Pseudomonadati</taxon>
        <taxon>Acidobacteriota</taxon>
        <taxon>Thermoanaerobaculia</taxon>
        <taxon>Thermoanaerobaculales</taxon>
        <taxon>Candidatus Sulfomarinibacteraceae</taxon>
        <taxon>Candidatus Sulfomarinibacter</taxon>
    </lineage>
</organism>
<dbReference type="GO" id="GO:0008932">
    <property type="term" value="F:lytic endotransglycosylase activity"/>
    <property type="evidence" value="ECO:0007669"/>
    <property type="project" value="UniProtKB-UniRule"/>
</dbReference>
<evidence type="ECO:0000256" key="3">
    <source>
        <dbReference type="ARBA" id="ARBA00023316"/>
    </source>
</evidence>
<sequence length="253" mass="27445">MGQAKTWVAMIAIVFSVFSAGCAHRGAKQPIVRNTAPVSTPPTAAPSPTPTTTEPTPAPAIGSVEEDWTEKGIASWYGEPYHGRRTASGEIYDMHQLTAAHKTLAFGSVVKVKRRDTGADVKVRINDRGPFIEGRIIDLSFAAAKKIDLDVDGVAPVKIKVVGHETTPQRKPARVEEPEDCFWVQVGAFGDPDNARGAEAELERNGVEAVVLEGLDEFWRVRVGPFDEEKLAERARNRITDAWPTAHVIPCGG</sequence>
<feature type="compositionally biased region" description="Pro residues" evidence="6">
    <location>
        <begin position="39"/>
        <end position="49"/>
    </location>
</feature>
<dbReference type="InterPro" id="IPR012997">
    <property type="entry name" value="RplA"/>
</dbReference>
<dbReference type="Pfam" id="PF05036">
    <property type="entry name" value="SPOR"/>
    <property type="match status" value="1"/>
</dbReference>
<protein>
    <recommendedName>
        <fullName evidence="4">Probable endolytic peptidoglycan transglycosylase RlpA</fullName>
        <ecNumber evidence="4">4.2.2.-</ecNumber>
    </recommendedName>
</protein>
<comment type="subcellular location">
    <subcellularLocation>
        <location evidence="4">Cell membrane</location>
        <topology evidence="4">Lipid-anchor</topology>
    </subcellularLocation>
</comment>
<keyword evidence="4" id="KW-0472">Membrane</keyword>
<comment type="function">
    <text evidence="4">Lytic transglycosylase with a strong preference for naked glycan strands that lack stem peptides.</text>
</comment>
<dbReference type="PROSITE" id="PS51257">
    <property type="entry name" value="PROKAR_LIPOPROTEIN"/>
    <property type="match status" value="1"/>
</dbReference>
<feature type="chain" id="PRO_5035347115" description="Probable endolytic peptidoglycan transglycosylase RlpA" evidence="7">
    <location>
        <begin position="26"/>
        <end position="253"/>
    </location>
</feature>
<keyword evidence="4" id="KW-0564">Palmitate</keyword>
<dbReference type="Proteomes" id="UP000598633">
    <property type="component" value="Unassembled WGS sequence"/>
</dbReference>
<dbReference type="EMBL" id="JACXWA010000055">
    <property type="protein sequence ID" value="MBD3870326.1"/>
    <property type="molecule type" value="Genomic_DNA"/>
</dbReference>
<dbReference type="GO" id="GO:0000270">
    <property type="term" value="P:peptidoglycan metabolic process"/>
    <property type="evidence" value="ECO:0007669"/>
    <property type="project" value="UniProtKB-UniRule"/>
</dbReference>
<dbReference type="HAMAP" id="MF_02071">
    <property type="entry name" value="RlpA"/>
    <property type="match status" value="1"/>
</dbReference>
<name>A0A8J6Y078_9BACT</name>
<accession>A0A8J6Y078</accession>
<dbReference type="Gene3D" id="3.30.70.1070">
    <property type="entry name" value="Sporulation related repeat"/>
    <property type="match status" value="1"/>
</dbReference>
<dbReference type="PANTHER" id="PTHR34183">
    <property type="entry name" value="ENDOLYTIC PEPTIDOGLYCAN TRANSGLYCOSYLASE RLPA"/>
    <property type="match status" value="1"/>
</dbReference>
<dbReference type="Pfam" id="PF03330">
    <property type="entry name" value="DPBB_1"/>
    <property type="match status" value="1"/>
</dbReference>
<evidence type="ECO:0000256" key="6">
    <source>
        <dbReference type="SAM" id="MobiDB-lite"/>
    </source>
</evidence>
<dbReference type="NCBIfam" id="TIGR00413">
    <property type="entry name" value="rlpA"/>
    <property type="match status" value="1"/>
</dbReference>
<feature type="signal peptide" evidence="7">
    <location>
        <begin position="1"/>
        <end position="25"/>
    </location>
</feature>
<dbReference type="Gene3D" id="2.40.40.10">
    <property type="entry name" value="RlpA-like domain"/>
    <property type="match status" value="1"/>
</dbReference>